<dbReference type="InterPro" id="IPR046346">
    <property type="entry name" value="Aminoacid_DH-like_N_sf"/>
</dbReference>
<feature type="binding site" evidence="8">
    <location>
        <position position="86"/>
    </location>
    <ligand>
        <name>shikimate</name>
        <dbReference type="ChEBI" id="CHEBI:36208"/>
    </ligand>
</feature>
<evidence type="ECO:0000256" key="3">
    <source>
        <dbReference type="ARBA" id="ARBA00022605"/>
    </source>
</evidence>
<feature type="domain" description="SDH C-terminal" evidence="11">
    <location>
        <begin position="239"/>
        <end position="268"/>
    </location>
</feature>
<feature type="binding site" evidence="8">
    <location>
        <begin position="126"/>
        <end position="130"/>
    </location>
    <ligand>
        <name>NADP(+)</name>
        <dbReference type="ChEBI" id="CHEBI:58349"/>
    </ligand>
</feature>
<keyword evidence="5 8" id="KW-0560">Oxidoreductase</keyword>
<dbReference type="Pfam" id="PF01488">
    <property type="entry name" value="Shikimate_DH"/>
    <property type="match status" value="1"/>
</dbReference>
<feature type="domain" description="Shikimate dehydrogenase substrate binding N-terminal" evidence="10">
    <location>
        <begin position="6"/>
        <end position="88"/>
    </location>
</feature>
<evidence type="ECO:0000313" key="12">
    <source>
        <dbReference type="EMBL" id="MBO1109691.1"/>
    </source>
</evidence>
<dbReference type="FunFam" id="3.40.50.720:FF:000104">
    <property type="entry name" value="Shikimate dehydrogenase (NADP(+))"/>
    <property type="match status" value="1"/>
</dbReference>
<evidence type="ECO:0000259" key="11">
    <source>
        <dbReference type="Pfam" id="PF18317"/>
    </source>
</evidence>
<dbReference type="Pfam" id="PF18317">
    <property type="entry name" value="SDH_C"/>
    <property type="match status" value="1"/>
</dbReference>
<protein>
    <recommendedName>
        <fullName evidence="2 8">Shikimate dehydrogenase (NADP(+))</fullName>
        <shortName evidence="8">SDH</shortName>
        <ecNumber evidence="2 8">1.1.1.25</ecNumber>
    </recommendedName>
</protein>
<evidence type="ECO:0000256" key="7">
    <source>
        <dbReference type="ARBA" id="ARBA00049442"/>
    </source>
</evidence>
<feature type="domain" description="Quinate/shikimate 5-dehydrogenase/glutamyl-tRNA reductase" evidence="9">
    <location>
        <begin position="115"/>
        <end position="192"/>
    </location>
</feature>
<dbReference type="PANTHER" id="PTHR21089:SF1">
    <property type="entry name" value="BIFUNCTIONAL 3-DEHYDROQUINATE DEHYDRATASE_SHIKIMATE DEHYDROGENASE, CHLOROPLASTIC"/>
    <property type="match status" value="1"/>
</dbReference>
<organism evidence="12 13">
    <name type="scientific">Plesiomonas shigelloides</name>
    <name type="common">Aeromonas shigelloides</name>
    <dbReference type="NCBI Taxonomy" id="703"/>
    <lineage>
        <taxon>Bacteria</taxon>
        <taxon>Pseudomonadati</taxon>
        <taxon>Pseudomonadota</taxon>
        <taxon>Gammaproteobacteria</taxon>
        <taxon>Enterobacterales</taxon>
        <taxon>Enterobacteriaceae</taxon>
        <taxon>Plesiomonas</taxon>
    </lineage>
</organism>
<evidence type="ECO:0000256" key="2">
    <source>
        <dbReference type="ARBA" id="ARBA00012962"/>
    </source>
</evidence>
<comment type="subunit">
    <text evidence="8">Homodimer.</text>
</comment>
<dbReference type="FunFam" id="3.40.50.10860:FF:000006">
    <property type="entry name" value="Shikimate dehydrogenase (NADP(+))"/>
    <property type="match status" value="1"/>
</dbReference>
<dbReference type="GO" id="GO:0008652">
    <property type="term" value="P:amino acid biosynthetic process"/>
    <property type="evidence" value="ECO:0007669"/>
    <property type="project" value="UniProtKB-KW"/>
</dbReference>
<dbReference type="RefSeq" id="WP_207542698.1">
    <property type="nucleotide sequence ID" value="NZ_JAFNAA010000025.1"/>
</dbReference>
<evidence type="ECO:0000256" key="1">
    <source>
        <dbReference type="ARBA" id="ARBA00004871"/>
    </source>
</evidence>
<comment type="similarity">
    <text evidence="8">Belongs to the shikimate dehydrogenase family.</text>
</comment>
<evidence type="ECO:0000259" key="9">
    <source>
        <dbReference type="Pfam" id="PF01488"/>
    </source>
</evidence>
<evidence type="ECO:0000256" key="8">
    <source>
        <dbReference type="HAMAP-Rule" id="MF_00222"/>
    </source>
</evidence>
<dbReference type="Gene3D" id="3.40.50.720">
    <property type="entry name" value="NAD(P)-binding Rossmann-like Domain"/>
    <property type="match status" value="1"/>
</dbReference>
<dbReference type="CDD" id="cd01065">
    <property type="entry name" value="NAD_bind_Shikimate_DH"/>
    <property type="match status" value="1"/>
</dbReference>
<comment type="function">
    <text evidence="8">Involved in the biosynthesis of the chorismate, which leads to the biosynthesis of aromatic amino acids. Catalyzes the reversible NADPH linked reduction of 3-dehydroshikimate (DHSA) to yield shikimate (SA).</text>
</comment>
<evidence type="ECO:0000259" key="10">
    <source>
        <dbReference type="Pfam" id="PF08501"/>
    </source>
</evidence>
<keyword evidence="3 8" id="KW-0028">Amino-acid biosynthesis</keyword>
<evidence type="ECO:0000256" key="5">
    <source>
        <dbReference type="ARBA" id="ARBA00023002"/>
    </source>
</evidence>
<comment type="caution">
    <text evidence="8">Lacks conserved residue(s) required for the propagation of feature annotation.</text>
</comment>
<dbReference type="Gene3D" id="3.40.50.10860">
    <property type="entry name" value="Leucine Dehydrogenase, chain A, domain 1"/>
    <property type="match status" value="1"/>
</dbReference>
<dbReference type="SUPFAM" id="SSF51735">
    <property type="entry name" value="NAD(P)-binding Rossmann-fold domains"/>
    <property type="match status" value="1"/>
</dbReference>
<dbReference type="InterPro" id="IPR041121">
    <property type="entry name" value="SDH_C"/>
</dbReference>
<dbReference type="EC" id="1.1.1.25" evidence="2 8"/>
<evidence type="ECO:0000256" key="6">
    <source>
        <dbReference type="ARBA" id="ARBA00023141"/>
    </source>
</evidence>
<feature type="binding site" evidence="8">
    <location>
        <begin position="14"/>
        <end position="16"/>
    </location>
    <ligand>
        <name>shikimate</name>
        <dbReference type="ChEBI" id="CHEBI:36208"/>
    </ligand>
</feature>
<dbReference type="GO" id="GO:0005829">
    <property type="term" value="C:cytosol"/>
    <property type="evidence" value="ECO:0007669"/>
    <property type="project" value="TreeGrafter"/>
</dbReference>
<gene>
    <name evidence="8 12" type="primary">aroE</name>
    <name evidence="12" type="ORF">J2R62_16040</name>
</gene>
<proteinExistence type="inferred from homology"/>
<dbReference type="HAMAP" id="MF_00222">
    <property type="entry name" value="Shikimate_DH_AroE"/>
    <property type="match status" value="1"/>
</dbReference>
<feature type="binding site" evidence="8">
    <location>
        <begin position="150"/>
        <end position="155"/>
    </location>
    <ligand>
        <name>NADP(+)</name>
        <dbReference type="ChEBI" id="CHEBI:58349"/>
    </ligand>
</feature>
<dbReference type="InterPro" id="IPR022893">
    <property type="entry name" value="Shikimate_DH_fam"/>
</dbReference>
<feature type="binding site" evidence="8">
    <location>
        <position position="239"/>
    </location>
    <ligand>
        <name>NADP(+)</name>
        <dbReference type="ChEBI" id="CHEBI:58349"/>
    </ligand>
</feature>
<dbReference type="GO" id="GO:0019632">
    <property type="term" value="P:shikimate metabolic process"/>
    <property type="evidence" value="ECO:0007669"/>
    <property type="project" value="InterPro"/>
</dbReference>
<accession>A0A8I2B4F5</accession>
<dbReference type="AlphaFoldDB" id="A0A8I2B4F5"/>
<dbReference type="InterPro" id="IPR011342">
    <property type="entry name" value="Shikimate_DH"/>
</dbReference>
<sequence>MDHYAVIGHPINHSRSPLIHRLFAEQTGQDICYEALLGPLEGCDDFIRQFFRQHGRGCNITVPFKELAYQLAEHKTPRAQLAGAVNTLRLNDDGSLLGDNTDGAGLVEDLRRLQFPLQGARILLLGAGGAARGALHPLLEQHPASLTIANRTLARAQALVAMSADCGVTVSATDYARLVDADFDLIINATASGIQGDVPPLAASVIGAQAACYDMYYSRELTPFLAFAAEAGAQQLADGIGMLVGQAAHAFYLWRGIMPEILPVITQLRQRV</sequence>
<dbReference type="Proteomes" id="UP000664658">
    <property type="component" value="Unassembled WGS sequence"/>
</dbReference>
<feature type="binding site" evidence="8">
    <location>
        <position position="102"/>
    </location>
    <ligand>
        <name>shikimate</name>
        <dbReference type="ChEBI" id="CHEBI:36208"/>
    </ligand>
</feature>
<dbReference type="UniPathway" id="UPA00053">
    <property type="reaction ID" value="UER00087"/>
</dbReference>
<dbReference type="SUPFAM" id="SSF53223">
    <property type="entry name" value="Aminoacid dehydrogenase-like, N-terminal domain"/>
    <property type="match status" value="1"/>
</dbReference>
<dbReference type="GO" id="GO:0004764">
    <property type="term" value="F:shikimate 3-dehydrogenase (NADP+) activity"/>
    <property type="evidence" value="ECO:0007669"/>
    <property type="project" value="UniProtKB-UniRule"/>
</dbReference>
<keyword evidence="6 8" id="KW-0057">Aromatic amino acid biosynthesis</keyword>
<feature type="active site" description="Proton acceptor" evidence="8">
    <location>
        <position position="65"/>
    </location>
</feature>
<feature type="binding site" evidence="8">
    <location>
        <position position="246"/>
    </location>
    <ligand>
        <name>shikimate</name>
        <dbReference type="ChEBI" id="CHEBI:36208"/>
    </ligand>
</feature>
<name>A0A8I2B4F5_PLESH</name>
<feature type="binding site" evidence="8">
    <location>
        <position position="61"/>
    </location>
    <ligand>
        <name>shikimate</name>
        <dbReference type="ChEBI" id="CHEBI:36208"/>
    </ligand>
</feature>
<keyword evidence="4 8" id="KW-0521">NADP</keyword>
<dbReference type="NCBIfam" id="TIGR00507">
    <property type="entry name" value="aroE"/>
    <property type="match status" value="1"/>
</dbReference>
<dbReference type="GO" id="GO:0009073">
    <property type="term" value="P:aromatic amino acid family biosynthetic process"/>
    <property type="evidence" value="ECO:0007669"/>
    <property type="project" value="UniProtKB-KW"/>
</dbReference>
<feature type="binding site" evidence="8">
    <location>
        <position position="217"/>
    </location>
    <ligand>
        <name>shikimate</name>
        <dbReference type="ChEBI" id="CHEBI:36208"/>
    </ligand>
</feature>
<dbReference type="InterPro" id="IPR036291">
    <property type="entry name" value="NAD(P)-bd_dom_sf"/>
</dbReference>
<dbReference type="EMBL" id="JAFNAA010000025">
    <property type="protein sequence ID" value="MBO1109691.1"/>
    <property type="molecule type" value="Genomic_DNA"/>
</dbReference>
<feature type="binding site" evidence="8">
    <location>
        <position position="215"/>
    </location>
    <ligand>
        <name>NADP(+)</name>
        <dbReference type="ChEBI" id="CHEBI:58349"/>
    </ligand>
</feature>
<dbReference type="GO" id="GO:0009423">
    <property type="term" value="P:chorismate biosynthetic process"/>
    <property type="evidence" value="ECO:0007669"/>
    <property type="project" value="UniProtKB-UniRule"/>
</dbReference>
<comment type="pathway">
    <text evidence="1 8">Metabolic intermediate biosynthesis; chorismate biosynthesis; chorismate from D-erythrose 4-phosphate and phosphoenolpyruvate: step 4/7.</text>
</comment>
<reference evidence="12" key="1">
    <citation type="submission" date="2021-03" db="EMBL/GenBank/DDBJ databases">
        <title>Plesiomonas shigelloides zfcc0051, isolated from zebrafish feces.</title>
        <authorList>
            <person name="Vanderhoek Z."/>
            <person name="Gaulke C."/>
        </authorList>
    </citation>
    <scope>NUCLEOTIDE SEQUENCE</scope>
    <source>
        <strain evidence="12">Zfcc0051</strain>
    </source>
</reference>
<evidence type="ECO:0000256" key="4">
    <source>
        <dbReference type="ARBA" id="ARBA00022857"/>
    </source>
</evidence>
<dbReference type="InterPro" id="IPR006151">
    <property type="entry name" value="Shikm_DH/Glu-tRNA_Rdtase"/>
</dbReference>
<dbReference type="GO" id="GO:0050661">
    <property type="term" value="F:NADP binding"/>
    <property type="evidence" value="ECO:0007669"/>
    <property type="project" value="InterPro"/>
</dbReference>
<evidence type="ECO:0000313" key="13">
    <source>
        <dbReference type="Proteomes" id="UP000664658"/>
    </source>
</evidence>
<comment type="catalytic activity">
    <reaction evidence="7 8">
        <text>shikimate + NADP(+) = 3-dehydroshikimate + NADPH + H(+)</text>
        <dbReference type="Rhea" id="RHEA:17737"/>
        <dbReference type="ChEBI" id="CHEBI:15378"/>
        <dbReference type="ChEBI" id="CHEBI:16630"/>
        <dbReference type="ChEBI" id="CHEBI:36208"/>
        <dbReference type="ChEBI" id="CHEBI:57783"/>
        <dbReference type="ChEBI" id="CHEBI:58349"/>
        <dbReference type="EC" id="1.1.1.25"/>
    </reaction>
</comment>
<dbReference type="PANTHER" id="PTHR21089">
    <property type="entry name" value="SHIKIMATE DEHYDROGENASE"/>
    <property type="match status" value="1"/>
</dbReference>
<comment type="caution">
    <text evidence="12">The sequence shown here is derived from an EMBL/GenBank/DDBJ whole genome shotgun (WGS) entry which is preliminary data.</text>
</comment>
<dbReference type="InterPro" id="IPR013708">
    <property type="entry name" value="Shikimate_DH-bd_N"/>
</dbReference>
<dbReference type="Pfam" id="PF08501">
    <property type="entry name" value="Shikimate_dh_N"/>
    <property type="match status" value="1"/>
</dbReference>
<dbReference type="NCBIfam" id="NF001310">
    <property type="entry name" value="PRK00258.1-2"/>
    <property type="match status" value="1"/>
</dbReference>